<dbReference type="GO" id="GO:0043590">
    <property type="term" value="C:bacterial nucleoid"/>
    <property type="evidence" value="ECO:0007669"/>
    <property type="project" value="TreeGrafter"/>
</dbReference>
<dbReference type="SUPFAM" id="SSF57863">
    <property type="entry name" value="ArfGap/RecO-like zinc finger"/>
    <property type="match status" value="1"/>
</dbReference>
<dbReference type="NCBIfam" id="TIGR00613">
    <property type="entry name" value="reco"/>
    <property type="match status" value="1"/>
</dbReference>
<keyword evidence="5 7" id="KW-0234">DNA repair</keyword>
<evidence type="ECO:0000256" key="5">
    <source>
        <dbReference type="ARBA" id="ARBA00023204"/>
    </source>
</evidence>
<dbReference type="InterPro" id="IPR037278">
    <property type="entry name" value="ARFGAP/RecO"/>
</dbReference>
<dbReference type="OrthoDB" id="9797083at2"/>
<dbReference type="InterPro" id="IPR042242">
    <property type="entry name" value="RecO_C"/>
</dbReference>
<evidence type="ECO:0000313" key="10">
    <source>
        <dbReference type="Proteomes" id="UP000306912"/>
    </source>
</evidence>
<name>A0A5R8Q8J2_9FIRM</name>
<dbReference type="InterPro" id="IPR022572">
    <property type="entry name" value="DNA_rep/recomb_RecO_N"/>
</dbReference>
<dbReference type="InterPro" id="IPR003717">
    <property type="entry name" value="RecO"/>
</dbReference>
<reference evidence="9 10" key="1">
    <citation type="submission" date="2019-05" db="EMBL/GenBank/DDBJ databases">
        <title>Culicoidintestinum kansasii gen. nov., sp. nov. from the gastrointestinal tract of the biting midge, Culicoides sonorensis.</title>
        <authorList>
            <person name="Neupane S."/>
            <person name="Ghosh A."/>
            <person name="Gunther S."/>
            <person name="Martin K."/>
            <person name="Zurek L."/>
        </authorList>
    </citation>
    <scope>NUCLEOTIDE SEQUENCE [LARGE SCALE GENOMIC DNA]</scope>
    <source>
        <strain evidence="9 10">CS-1</strain>
    </source>
</reference>
<dbReference type="Gene3D" id="2.40.50.140">
    <property type="entry name" value="Nucleic acid-binding proteins"/>
    <property type="match status" value="1"/>
</dbReference>
<dbReference type="GO" id="GO:0006310">
    <property type="term" value="P:DNA recombination"/>
    <property type="evidence" value="ECO:0007669"/>
    <property type="project" value="UniProtKB-UniRule"/>
</dbReference>
<dbReference type="InParanoid" id="A0A5R8Q8J2"/>
<dbReference type="PANTHER" id="PTHR33991">
    <property type="entry name" value="DNA REPAIR PROTEIN RECO"/>
    <property type="match status" value="1"/>
</dbReference>
<keyword evidence="4 7" id="KW-0233">DNA recombination</keyword>
<dbReference type="FunCoup" id="A0A5R8Q8J2">
    <property type="interactions" value="127"/>
</dbReference>
<evidence type="ECO:0000259" key="8">
    <source>
        <dbReference type="Pfam" id="PF11967"/>
    </source>
</evidence>
<evidence type="ECO:0000313" key="9">
    <source>
        <dbReference type="EMBL" id="TLG72032.1"/>
    </source>
</evidence>
<evidence type="ECO:0000256" key="6">
    <source>
        <dbReference type="ARBA" id="ARBA00033409"/>
    </source>
</evidence>
<proteinExistence type="inferred from homology"/>
<evidence type="ECO:0000256" key="7">
    <source>
        <dbReference type="HAMAP-Rule" id="MF_00201"/>
    </source>
</evidence>
<evidence type="ECO:0000256" key="2">
    <source>
        <dbReference type="ARBA" id="ARBA00021310"/>
    </source>
</evidence>
<keyword evidence="10" id="KW-1185">Reference proteome</keyword>
<dbReference type="Pfam" id="PF11967">
    <property type="entry name" value="RecO_N"/>
    <property type="match status" value="1"/>
</dbReference>
<feature type="domain" description="DNA replication/recombination mediator RecO N-terminal" evidence="8">
    <location>
        <begin position="1"/>
        <end position="76"/>
    </location>
</feature>
<protein>
    <recommendedName>
        <fullName evidence="2 7">DNA repair protein RecO</fullName>
    </recommendedName>
    <alternativeName>
        <fullName evidence="6 7">Recombination protein O</fullName>
    </alternativeName>
</protein>
<keyword evidence="3 7" id="KW-0227">DNA damage</keyword>
<evidence type="ECO:0000256" key="3">
    <source>
        <dbReference type="ARBA" id="ARBA00022763"/>
    </source>
</evidence>
<dbReference type="HAMAP" id="MF_00201">
    <property type="entry name" value="RecO"/>
    <property type="match status" value="1"/>
</dbReference>
<dbReference type="Gene3D" id="1.20.1440.120">
    <property type="entry name" value="Recombination protein O, C-terminal domain"/>
    <property type="match status" value="1"/>
</dbReference>
<accession>A0A5R8Q8J2</accession>
<organism evidence="9 10">
    <name type="scientific">Culicoidibacter larvae</name>
    <dbReference type="NCBI Taxonomy" id="2579976"/>
    <lineage>
        <taxon>Bacteria</taxon>
        <taxon>Bacillati</taxon>
        <taxon>Bacillota</taxon>
        <taxon>Culicoidibacteria</taxon>
        <taxon>Culicoidibacterales</taxon>
        <taxon>Culicoidibacteraceae</taxon>
        <taxon>Culicoidibacter</taxon>
    </lineage>
</organism>
<comment type="caution">
    <text evidence="9">The sequence shown here is derived from an EMBL/GenBank/DDBJ whole genome shotgun (WGS) entry which is preliminary data.</text>
</comment>
<comment type="function">
    <text evidence="7">Involved in DNA repair and RecF pathway recombination.</text>
</comment>
<evidence type="ECO:0000256" key="1">
    <source>
        <dbReference type="ARBA" id="ARBA00007452"/>
    </source>
</evidence>
<sequence>MQKQIDGIVIRRINYGESHEIITILTDTAGKLGLFARGSKKSRSKLYPATKLFVDASFTFNYKEGLSLLYDAEIYDYHRRLSEDIMMMAYASYFCELLDRVIPEKEAVGHSYQLLKQLLTLLENGINPKLLRIYLEREVLGLVGIRPKLDGCVRCGGTQDIVGLSLNEGGLLCRKCYRGELLIIQDPMSLRILRAFDRVNLTTLETLDIDESFITEIQALYSALFDQYSGLLIKSRSFLEQL</sequence>
<dbReference type="EMBL" id="VBWP01000009">
    <property type="protein sequence ID" value="TLG72032.1"/>
    <property type="molecule type" value="Genomic_DNA"/>
</dbReference>
<dbReference type="Pfam" id="PF02565">
    <property type="entry name" value="RecO_C"/>
    <property type="match status" value="1"/>
</dbReference>
<evidence type="ECO:0000256" key="4">
    <source>
        <dbReference type="ARBA" id="ARBA00023172"/>
    </source>
</evidence>
<dbReference type="GO" id="GO:0006302">
    <property type="term" value="P:double-strand break repair"/>
    <property type="evidence" value="ECO:0007669"/>
    <property type="project" value="TreeGrafter"/>
</dbReference>
<dbReference type="InterPro" id="IPR012340">
    <property type="entry name" value="NA-bd_OB-fold"/>
</dbReference>
<dbReference type="AlphaFoldDB" id="A0A5R8Q8J2"/>
<gene>
    <name evidence="7 9" type="primary">recO</name>
    <name evidence="9" type="ORF">FEZ08_09370</name>
</gene>
<dbReference type="RefSeq" id="WP_138191705.1">
    <property type="nucleotide sequence ID" value="NZ_VBWP01000009.1"/>
</dbReference>
<dbReference type="Proteomes" id="UP000306912">
    <property type="component" value="Unassembled WGS sequence"/>
</dbReference>
<comment type="similarity">
    <text evidence="1 7">Belongs to the RecO family.</text>
</comment>
<dbReference type="SUPFAM" id="SSF50249">
    <property type="entry name" value="Nucleic acid-binding proteins"/>
    <property type="match status" value="1"/>
</dbReference>
<dbReference type="PANTHER" id="PTHR33991:SF1">
    <property type="entry name" value="DNA REPAIR PROTEIN RECO"/>
    <property type="match status" value="1"/>
</dbReference>